<feature type="transmembrane region" description="Helical" evidence="1">
    <location>
        <begin position="99"/>
        <end position="118"/>
    </location>
</feature>
<comment type="caution">
    <text evidence="4">The sequence shown here is derived from an EMBL/GenBank/DDBJ whole genome shotgun (WGS) entry which is preliminary data.</text>
</comment>
<dbReference type="Pfam" id="PF00122">
    <property type="entry name" value="E1-E2_ATPase"/>
    <property type="match status" value="1"/>
</dbReference>
<dbReference type="InterPro" id="IPR008250">
    <property type="entry name" value="ATPase_P-typ_transduc_dom_A_sf"/>
</dbReference>
<accession>A0A5Q4C337</accession>
<dbReference type="InterPro" id="IPR023298">
    <property type="entry name" value="ATPase_P-typ_TM_dom_sf"/>
</dbReference>
<dbReference type="GO" id="GO:0045332">
    <property type="term" value="P:phospholipid translocation"/>
    <property type="evidence" value="ECO:0007669"/>
    <property type="project" value="TreeGrafter"/>
</dbReference>
<dbReference type="SUPFAM" id="SSF81665">
    <property type="entry name" value="Calcium ATPase, transmembrane domain M"/>
    <property type="match status" value="1"/>
</dbReference>
<feature type="domain" description="P-type ATPase N-terminal" evidence="3">
    <location>
        <begin position="44"/>
        <end position="102"/>
    </location>
</feature>
<feature type="domain" description="P-type ATPase A" evidence="2">
    <location>
        <begin position="128"/>
        <end position="231"/>
    </location>
</feature>
<dbReference type="PANTHER" id="PTHR24092:SF174">
    <property type="entry name" value="PHOSPHOLIPID-TRANSPORTING ATPASE DNF3-RELATED"/>
    <property type="match status" value="1"/>
</dbReference>
<dbReference type="GO" id="GO:0005886">
    <property type="term" value="C:plasma membrane"/>
    <property type="evidence" value="ECO:0007669"/>
    <property type="project" value="TreeGrafter"/>
</dbReference>
<sequence length="296" mass="33212">MTQSRWPNGLFNRLLRRQPPADLIPKGRNTPLRVGARDPLVDERRNRPYISNAIRTTRYTFRDFIPRQLAYQLTRLAHAYLMTVAILQLIPGLSTTGKFTQIIPLLIFIFLVMGKEAYYDWKRYRVDTPWEDIGVGDVVKLSRNEDVPADLVLLYASGENGLAYVDTTALDGETNLKPKVSPANLYHCSTIQGIAECHADFVIEQPNADLYRFDSTVTAKIIGTVVDTGEEGKIRMNSKQTMKPKRPALETMTNNIVICLALYVLVISSALTGGYFSRQSSTASKAWYLSGGSVPF</sequence>
<dbReference type="AlphaFoldDB" id="A0A5Q4C337"/>
<evidence type="ECO:0000256" key="1">
    <source>
        <dbReference type="SAM" id="Phobius"/>
    </source>
</evidence>
<keyword evidence="1" id="KW-1133">Transmembrane helix</keyword>
<evidence type="ECO:0000259" key="3">
    <source>
        <dbReference type="Pfam" id="PF16209"/>
    </source>
</evidence>
<dbReference type="GO" id="GO:0005802">
    <property type="term" value="C:trans-Golgi network"/>
    <property type="evidence" value="ECO:0007669"/>
    <property type="project" value="TreeGrafter"/>
</dbReference>
<dbReference type="OrthoDB" id="5241856at2759"/>
<keyword evidence="1" id="KW-0812">Transmembrane</keyword>
<evidence type="ECO:0000313" key="5">
    <source>
        <dbReference type="Proteomes" id="UP000326340"/>
    </source>
</evidence>
<dbReference type="PANTHER" id="PTHR24092">
    <property type="entry name" value="PROBABLE PHOSPHOLIPID-TRANSPORTING ATPASE"/>
    <property type="match status" value="1"/>
</dbReference>
<reference evidence="4 5" key="1">
    <citation type="journal article" date="2019" name="Sci. Rep.">
        <title>Colletotrichum shisoi sp. nov., an anthracnose pathogen of Perilla frutescens in Japan: molecular phylogenetic, morphological and genomic evidence.</title>
        <authorList>
            <person name="Gan P."/>
            <person name="Tsushima A."/>
            <person name="Hiroyama R."/>
            <person name="Narusaka M."/>
            <person name="Takano Y."/>
            <person name="Narusaka Y."/>
            <person name="Kawaradani M."/>
            <person name="Damm U."/>
            <person name="Shirasu K."/>
        </authorList>
    </citation>
    <scope>NUCLEOTIDE SEQUENCE [LARGE SCALE GENOMIC DNA]</scope>
    <source>
        <strain evidence="4 5">PG-2018a</strain>
    </source>
</reference>
<protein>
    <submittedName>
        <fullName evidence="4">Putative phospholipid-transporting ATPase 5</fullName>
    </submittedName>
</protein>
<gene>
    <name evidence="4" type="primary">ALA5</name>
    <name evidence="4" type="ORF">CSHISOI_01737</name>
</gene>
<feature type="transmembrane region" description="Helical" evidence="1">
    <location>
        <begin position="76"/>
        <end position="93"/>
    </location>
</feature>
<dbReference type="GO" id="GO:0140326">
    <property type="term" value="F:ATPase-coupled intramembrane lipid transporter activity"/>
    <property type="evidence" value="ECO:0007669"/>
    <property type="project" value="TreeGrafter"/>
</dbReference>
<keyword evidence="1" id="KW-0472">Membrane</keyword>
<dbReference type="Proteomes" id="UP000326340">
    <property type="component" value="Unassembled WGS sequence"/>
</dbReference>
<proteinExistence type="predicted"/>
<feature type="transmembrane region" description="Helical" evidence="1">
    <location>
        <begin position="252"/>
        <end position="276"/>
    </location>
</feature>
<dbReference type="GO" id="GO:0032456">
    <property type="term" value="P:endocytic recycling"/>
    <property type="evidence" value="ECO:0007669"/>
    <property type="project" value="TreeGrafter"/>
</dbReference>
<dbReference type="InterPro" id="IPR059000">
    <property type="entry name" value="ATPase_P-type_domA"/>
</dbReference>
<evidence type="ECO:0000313" key="4">
    <source>
        <dbReference type="EMBL" id="TQN73735.1"/>
    </source>
</evidence>
<dbReference type="InterPro" id="IPR032631">
    <property type="entry name" value="P-type_ATPase_N"/>
</dbReference>
<dbReference type="EMBL" id="PUHP01000075">
    <property type="protein sequence ID" value="TQN73735.1"/>
    <property type="molecule type" value="Genomic_DNA"/>
</dbReference>
<organism evidence="4 5">
    <name type="scientific">Colletotrichum shisoi</name>
    <dbReference type="NCBI Taxonomy" id="2078593"/>
    <lineage>
        <taxon>Eukaryota</taxon>
        <taxon>Fungi</taxon>
        <taxon>Dikarya</taxon>
        <taxon>Ascomycota</taxon>
        <taxon>Pezizomycotina</taxon>
        <taxon>Sordariomycetes</taxon>
        <taxon>Hypocreomycetidae</taxon>
        <taxon>Glomerellales</taxon>
        <taxon>Glomerellaceae</taxon>
        <taxon>Colletotrichum</taxon>
        <taxon>Colletotrichum destructivum species complex</taxon>
    </lineage>
</organism>
<name>A0A5Q4C337_9PEZI</name>
<keyword evidence="5" id="KW-1185">Reference proteome</keyword>
<dbReference type="GO" id="GO:0006892">
    <property type="term" value="P:post-Golgi vesicle-mediated transport"/>
    <property type="evidence" value="ECO:0007669"/>
    <property type="project" value="TreeGrafter"/>
</dbReference>
<dbReference type="Pfam" id="PF16209">
    <property type="entry name" value="PhoLip_ATPase_N"/>
    <property type="match status" value="1"/>
</dbReference>
<dbReference type="SUPFAM" id="SSF81653">
    <property type="entry name" value="Calcium ATPase, transduction domain A"/>
    <property type="match status" value="1"/>
</dbReference>
<dbReference type="Gene3D" id="2.70.150.10">
    <property type="entry name" value="Calcium-transporting ATPase, cytoplasmic transduction domain A"/>
    <property type="match status" value="1"/>
</dbReference>
<evidence type="ECO:0000259" key="2">
    <source>
        <dbReference type="Pfam" id="PF00122"/>
    </source>
</evidence>